<dbReference type="Gene3D" id="1.20.90.10">
    <property type="entry name" value="Phospholipase A2 domain"/>
    <property type="match status" value="1"/>
</dbReference>
<dbReference type="PANTHER" id="PTHR40787:SF3">
    <property type="entry name" value="PROTEIN TRANSPORT PROTEIN SEC39"/>
    <property type="match status" value="1"/>
</dbReference>
<dbReference type="Proteomes" id="UP000030106">
    <property type="component" value="Unassembled WGS sequence"/>
</dbReference>
<evidence type="ECO:0000256" key="1">
    <source>
        <dbReference type="SAM" id="SignalP"/>
    </source>
</evidence>
<gene>
    <name evidence="2" type="ORF">BBAD15_g9520</name>
</gene>
<keyword evidence="1" id="KW-0732">Signal</keyword>
<dbReference type="AlphaFoldDB" id="A0A0A2VWT7"/>
<dbReference type="InterPro" id="IPR036444">
    <property type="entry name" value="PLipase_A2_dom_sf"/>
</dbReference>
<evidence type="ECO:0000313" key="3">
    <source>
        <dbReference type="Proteomes" id="UP000030106"/>
    </source>
</evidence>
<dbReference type="GO" id="GO:0050482">
    <property type="term" value="P:arachidonate secretion"/>
    <property type="evidence" value="ECO:0007669"/>
    <property type="project" value="InterPro"/>
</dbReference>
<feature type="chain" id="PRO_5012475162" description="Phospholipase A2" evidence="1">
    <location>
        <begin position="16"/>
        <end position="190"/>
    </location>
</feature>
<dbReference type="HOGENOM" id="CLU_053014_1_0_1"/>
<dbReference type="Pfam" id="PF09056">
    <property type="entry name" value="Phospholip_A2_3"/>
    <property type="match status" value="1"/>
</dbReference>
<proteinExistence type="predicted"/>
<evidence type="ECO:0008006" key="4">
    <source>
        <dbReference type="Google" id="ProtNLM"/>
    </source>
</evidence>
<dbReference type="EMBL" id="ANFO01000965">
    <property type="protein sequence ID" value="KGQ05194.1"/>
    <property type="molecule type" value="Genomic_DNA"/>
</dbReference>
<name>A0A0A2VWT7_BEABA</name>
<dbReference type="OrthoDB" id="5120271at2759"/>
<comment type="caution">
    <text evidence="2">The sequence shown here is derived from an EMBL/GenBank/DDBJ whole genome shotgun (WGS) entry which is preliminary data.</text>
</comment>
<sequence length="190" mass="21502">MKLAYFSSLLSLALAAPASVVDPREPKEEITDRYLFSTPLPTFLEYREKENPDSLDWTSDGCTHASNNPFGFPFEPACQRHDFGYRNYQAQTRFESDSRYRIDLNFYNDMIFQCTDVSALRSCHGLADVYYAGVRMFGGFAKRDEMGAVVASATDPKESAEDLIAVYYTALQEYHQAVKADQADGLLPRL</sequence>
<organism evidence="2 3">
    <name type="scientific">Beauveria bassiana D1-5</name>
    <dbReference type="NCBI Taxonomy" id="1245745"/>
    <lineage>
        <taxon>Eukaryota</taxon>
        <taxon>Fungi</taxon>
        <taxon>Dikarya</taxon>
        <taxon>Ascomycota</taxon>
        <taxon>Pezizomycotina</taxon>
        <taxon>Sordariomycetes</taxon>
        <taxon>Hypocreomycetidae</taxon>
        <taxon>Hypocreales</taxon>
        <taxon>Cordycipitaceae</taxon>
        <taxon>Beauveria</taxon>
    </lineage>
</organism>
<dbReference type="GO" id="GO:0004623">
    <property type="term" value="F:phospholipase A2 activity"/>
    <property type="evidence" value="ECO:0007669"/>
    <property type="project" value="InterPro"/>
</dbReference>
<feature type="signal peptide" evidence="1">
    <location>
        <begin position="1"/>
        <end position="15"/>
    </location>
</feature>
<reference evidence="2 3" key="1">
    <citation type="submission" date="2012-10" db="EMBL/GenBank/DDBJ databases">
        <title>Genome sequencing and analysis of entomopathogenic fungi Beauveria bassiana D1-5.</title>
        <authorList>
            <person name="Li Q."/>
            <person name="Wang L."/>
            <person name="Zhang Z."/>
            <person name="Wang Q."/>
            <person name="Ren J."/>
            <person name="Wang M."/>
            <person name="Xu W."/>
            <person name="Wang J."/>
            <person name="Lu Y."/>
            <person name="Du Q."/>
            <person name="Sun Z."/>
        </authorList>
    </citation>
    <scope>NUCLEOTIDE SEQUENCE [LARGE SCALE GENOMIC DNA]</scope>
    <source>
        <strain evidence="2 3">D1-5</strain>
    </source>
</reference>
<evidence type="ECO:0000313" key="2">
    <source>
        <dbReference type="EMBL" id="KGQ05194.1"/>
    </source>
</evidence>
<protein>
    <recommendedName>
        <fullName evidence="4">Phospholipase A2</fullName>
    </recommendedName>
</protein>
<dbReference type="InterPro" id="IPR015141">
    <property type="entry name" value="PLipase_A2_prok/fun"/>
</dbReference>
<dbReference type="PANTHER" id="PTHR40787">
    <property type="entry name" value="SECRETED PROTEIN"/>
    <property type="match status" value="1"/>
</dbReference>
<dbReference type="SUPFAM" id="SSF48619">
    <property type="entry name" value="Phospholipase A2, PLA2"/>
    <property type="match status" value="1"/>
</dbReference>
<dbReference type="eggNOG" id="ENOG502S8PP">
    <property type="taxonomic scope" value="Eukaryota"/>
</dbReference>
<dbReference type="GO" id="GO:0006644">
    <property type="term" value="P:phospholipid metabolic process"/>
    <property type="evidence" value="ECO:0007669"/>
    <property type="project" value="InterPro"/>
</dbReference>
<accession>A0A0A2VWT7</accession>